<reference evidence="1" key="1">
    <citation type="journal article" date="2014" name="Int. J. Syst. Evol. Microbiol.">
        <title>Complete genome sequence of Corynebacterium casei LMG S-19264T (=DSM 44701T), isolated from a smear-ripened cheese.</title>
        <authorList>
            <consortium name="US DOE Joint Genome Institute (JGI-PGF)"/>
            <person name="Walter F."/>
            <person name="Albersmeier A."/>
            <person name="Kalinowski J."/>
            <person name="Ruckert C."/>
        </authorList>
    </citation>
    <scope>NUCLEOTIDE SEQUENCE</scope>
    <source>
        <strain evidence="1">JCM 3090</strain>
    </source>
</reference>
<keyword evidence="2" id="KW-1185">Reference proteome</keyword>
<gene>
    <name evidence="1" type="ORF">GCM10010123_04350</name>
</gene>
<dbReference type="EMBL" id="BMQB01000001">
    <property type="protein sequence ID" value="GGJ77468.1"/>
    <property type="molecule type" value="Genomic_DNA"/>
</dbReference>
<accession>A0A8J3B1R0</accession>
<protein>
    <recommendedName>
        <fullName evidence="3">Catalytic LigB subunit of aromatic ring-opening dioxygenase</fullName>
    </recommendedName>
</protein>
<evidence type="ECO:0000313" key="1">
    <source>
        <dbReference type="EMBL" id="GGJ77468.1"/>
    </source>
</evidence>
<sequence>MSCPETARSHLGALREGRLATVGGVPVVSVAVCPHPPMLIPEVAAGAAHELAALRAACAAAVAPLRAADAVVAVGGGDRTGWWPAGSRPTLAPYGLEPALPYAPVAAPPPGAGPVLPAGPLPLSLTVGAWLLGPDTPLHAATAAPLHHPPAPADEAPAAAAADALGRGIAALPGRVGLLVLGDGSACRGEKAPGYADPRAAGYDARLAALLGGADRAGLAALDPAGAAALLVAGHAAWRVLAAATAGADWDGELRHEEAPYGVAYLVAAWRPR</sequence>
<dbReference type="Proteomes" id="UP000649739">
    <property type="component" value="Unassembled WGS sequence"/>
</dbReference>
<dbReference type="AlphaFoldDB" id="A0A8J3B1R0"/>
<evidence type="ECO:0000313" key="2">
    <source>
        <dbReference type="Proteomes" id="UP000649739"/>
    </source>
</evidence>
<name>A0A8J3B1R0_9ACTN</name>
<proteinExistence type="predicted"/>
<reference evidence="1" key="2">
    <citation type="submission" date="2020-09" db="EMBL/GenBank/DDBJ databases">
        <authorList>
            <person name="Sun Q."/>
            <person name="Ohkuma M."/>
        </authorList>
    </citation>
    <scope>NUCLEOTIDE SEQUENCE</scope>
    <source>
        <strain evidence="1">JCM 3090</strain>
    </source>
</reference>
<evidence type="ECO:0008006" key="3">
    <source>
        <dbReference type="Google" id="ProtNLM"/>
    </source>
</evidence>
<organism evidence="1 2">
    <name type="scientific">Pilimelia anulata</name>
    <dbReference type="NCBI Taxonomy" id="53371"/>
    <lineage>
        <taxon>Bacteria</taxon>
        <taxon>Bacillati</taxon>
        <taxon>Actinomycetota</taxon>
        <taxon>Actinomycetes</taxon>
        <taxon>Micromonosporales</taxon>
        <taxon>Micromonosporaceae</taxon>
        <taxon>Pilimelia</taxon>
    </lineage>
</organism>
<dbReference type="Gene3D" id="3.40.830.10">
    <property type="entry name" value="LigB-like"/>
    <property type="match status" value="1"/>
</dbReference>
<comment type="caution">
    <text evidence="1">The sequence shown here is derived from an EMBL/GenBank/DDBJ whole genome shotgun (WGS) entry which is preliminary data.</text>
</comment>